<evidence type="ECO:0008006" key="4">
    <source>
        <dbReference type="Google" id="ProtNLM"/>
    </source>
</evidence>
<evidence type="ECO:0000313" key="3">
    <source>
        <dbReference type="Proteomes" id="UP000321083"/>
    </source>
</evidence>
<dbReference type="InterPro" id="IPR009091">
    <property type="entry name" value="RCC1/BLIP-II"/>
</dbReference>
<dbReference type="InterPro" id="IPR050149">
    <property type="entry name" value="Collagen_superfamily"/>
</dbReference>
<dbReference type="GO" id="GO:0005615">
    <property type="term" value="C:extracellular space"/>
    <property type="evidence" value="ECO:0007669"/>
    <property type="project" value="TreeGrafter"/>
</dbReference>
<name>A0A5C6M5V1_9PLAN</name>
<reference evidence="2 3" key="2">
    <citation type="submission" date="2019-08" db="EMBL/GenBank/DDBJ databases">
        <authorList>
            <person name="Henke P."/>
        </authorList>
    </citation>
    <scope>NUCLEOTIDE SEQUENCE [LARGE SCALE GENOMIC DNA]</scope>
    <source>
        <strain evidence="2">Phe10_nw2017</strain>
    </source>
</reference>
<dbReference type="GO" id="GO:0031012">
    <property type="term" value="C:extracellular matrix"/>
    <property type="evidence" value="ECO:0007669"/>
    <property type="project" value="TreeGrafter"/>
</dbReference>
<organism evidence="2 3">
    <name type="scientific">Planctomyces bekefii</name>
    <dbReference type="NCBI Taxonomy" id="1653850"/>
    <lineage>
        <taxon>Bacteria</taxon>
        <taxon>Pseudomonadati</taxon>
        <taxon>Planctomycetota</taxon>
        <taxon>Planctomycetia</taxon>
        <taxon>Planctomycetales</taxon>
        <taxon>Planctomycetaceae</taxon>
        <taxon>Planctomyces</taxon>
    </lineage>
</organism>
<evidence type="ECO:0000313" key="2">
    <source>
        <dbReference type="EMBL" id="TWW09372.1"/>
    </source>
</evidence>
<protein>
    <recommendedName>
        <fullName evidence="4">Collagen-like protein</fullName>
    </recommendedName>
</protein>
<dbReference type="EMBL" id="SRHE01000296">
    <property type="protein sequence ID" value="TWW09372.1"/>
    <property type="molecule type" value="Genomic_DNA"/>
</dbReference>
<gene>
    <name evidence="2" type="ORF">E3A20_15000</name>
</gene>
<feature type="compositionally biased region" description="Low complexity" evidence="1">
    <location>
        <begin position="105"/>
        <end position="129"/>
    </location>
</feature>
<feature type="region of interest" description="Disordered" evidence="1">
    <location>
        <begin position="1"/>
        <end position="209"/>
    </location>
</feature>
<evidence type="ECO:0000256" key="1">
    <source>
        <dbReference type="SAM" id="MobiDB-lite"/>
    </source>
</evidence>
<dbReference type="Gene3D" id="2.130.10.30">
    <property type="entry name" value="Regulator of chromosome condensation 1/beta-lactamase-inhibitor protein II"/>
    <property type="match status" value="1"/>
</dbReference>
<sequence length="540" mass="56895">MDKFKQYFNLDKPKPVTPTQSEAQSPQDLRGPVGPRGPQGAPGPQGPAGEDGWAGPQGEPGPQGPQGLKGEKGDTGETGWPGDKGEQGVQGEIGPEGPMGPQGPEGPQGIQGIPGPIGPQGIPGEQGPQGVPGPVGPKGSKGDVGAEGPQGIQGPEGPEGPEGPIGPVGPQGPKGTQGVKGEPGIQGLPGSAGPQGPEGPQGPKGDTGVVTATYPLVLEEGELSFDASKFKQDITSLVKTKLDAQTVAQNFQWLNTGSVGGGAVGIYKDRARIIKSVNDLNFTGDGVELVRKGKQVDVKITGGEISYPVLVGKGTKNFSVIMSDGEILLFGQDGHQQISGCVCLSQLDPDIQITVVGTGYGSGGYTSVRFSKASELFPVKIGTADTYTAILLNTGKIYFWGAWQQYEQSVPDCNMFNYMNTLHPDLKFKDISATKGYSRFSALTEDGDLIFFANGQDGLTYGSQPNTWDNDPYTADQVTYYNTNPDAQHSFARYKFKQIYLSEEQLIGILENNKVYISGDYGVLGGQWNVYNMEIFHCLD</sequence>
<feature type="compositionally biased region" description="Low complexity" evidence="1">
    <location>
        <begin position="30"/>
        <end position="39"/>
    </location>
</feature>
<dbReference type="PANTHER" id="PTHR24023:SF1082">
    <property type="entry name" value="COLLAGEN TRIPLE HELIX REPEAT"/>
    <property type="match status" value="1"/>
</dbReference>
<proteinExistence type="predicted"/>
<accession>A0A5C6M5V1</accession>
<dbReference type="InterPro" id="IPR008160">
    <property type="entry name" value="Collagen"/>
</dbReference>
<comment type="caution">
    <text evidence="2">The sequence shown here is derived from an EMBL/GenBank/DDBJ whole genome shotgun (WGS) entry which is preliminary data.</text>
</comment>
<dbReference type="PANTHER" id="PTHR24023">
    <property type="entry name" value="COLLAGEN ALPHA"/>
    <property type="match status" value="1"/>
</dbReference>
<reference evidence="2 3" key="1">
    <citation type="submission" date="2019-08" db="EMBL/GenBank/DDBJ databases">
        <title>100 year-old enigma solved: identification of Planctomyces bekefii, the type genus and species of the phylum Planctomycetes.</title>
        <authorList>
            <person name="Svetlana D.N."/>
            <person name="Overmann J."/>
        </authorList>
    </citation>
    <scope>NUCLEOTIDE SEQUENCE [LARGE SCALE GENOMIC DNA]</scope>
    <source>
        <strain evidence="2">Phe10_nw2017</strain>
    </source>
</reference>
<keyword evidence="3" id="KW-1185">Reference proteome</keyword>
<dbReference type="SUPFAM" id="SSF50985">
    <property type="entry name" value="RCC1/BLIP-II"/>
    <property type="match status" value="1"/>
</dbReference>
<dbReference type="AlphaFoldDB" id="A0A5C6M5V1"/>
<dbReference type="Proteomes" id="UP000321083">
    <property type="component" value="Unassembled WGS sequence"/>
</dbReference>
<feature type="compositionally biased region" description="Polar residues" evidence="1">
    <location>
        <begin position="17"/>
        <end position="27"/>
    </location>
</feature>
<dbReference type="Pfam" id="PF01391">
    <property type="entry name" value="Collagen"/>
    <property type="match status" value="2"/>
</dbReference>
<feature type="compositionally biased region" description="Low complexity" evidence="1">
    <location>
        <begin position="147"/>
        <end position="156"/>
    </location>
</feature>